<dbReference type="InterPro" id="IPR003329">
    <property type="entry name" value="Cytidylyl_trans"/>
</dbReference>
<dbReference type="EMBL" id="CP018135">
    <property type="protein sequence ID" value="APF40465.1"/>
    <property type="molecule type" value="Genomic_DNA"/>
</dbReference>
<proteinExistence type="predicted"/>
<name>A0A1L2ZLZ2_9MICC</name>
<dbReference type="OrthoDB" id="9805604at2"/>
<dbReference type="GO" id="GO:0008781">
    <property type="term" value="F:N-acylneuraminate cytidylyltransferase activity"/>
    <property type="evidence" value="ECO:0007669"/>
    <property type="project" value="TreeGrafter"/>
</dbReference>
<dbReference type="InterPro" id="IPR050793">
    <property type="entry name" value="CMP-NeuNAc_synthase"/>
</dbReference>
<accession>A0A1L2ZLZ2</accession>
<keyword evidence="2" id="KW-1185">Reference proteome</keyword>
<keyword evidence="1" id="KW-0548">Nucleotidyltransferase</keyword>
<organism evidence="1 2">
    <name type="scientific">Neomicrococcus aestuarii</name>
    <dbReference type="NCBI Taxonomy" id="556325"/>
    <lineage>
        <taxon>Bacteria</taxon>
        <taxon>Bacillati</taxon>
        <taxon>Actinomycetota</taxon>
        <taxon>Actinomycetes</taxon>
        <taxon>Micrococcales</taxon>
        <taxon>Micrococcaceae</taxon>
        <taxon>Neomicrococcus</taxon>
    </lineage>
</organism>
<dbReference type="KEGG" id="nae:BHE16_04890"/>
<dbReference type="InterPro" id="IPR029044">
    <property type="entry name" value="Nucleotide-diphossugar_trans"/>
</dbReference>
<evidence type="ECO:0000313" key="2">
    <source>
        <dbReference type="Proteomes" id="UP000183530"/>
    </source>
</evidence>
<keyword evidence="1" id="KW-0808">Transferase</keyword>
<reference evidence="1 2" key="1">
    <citation type="submission" date="2016-11" db="EMBL/GenBank/DDBJ databases">
        <title>Genome sequencing of Zhihengliuella aestuarii B18 antagonistic to Plasmodiophora brassicae.</title>
        <authorList>
            <person name="Luo Y."/>
        </authorList>
    </citation>
    <scope>NUCLEOTIDE SEQUENCE [LARGE SCALE GENOMIC DNA]</scope>
    <source>
        <strain evidence="1 2">B18</strain>
    </source>
</reference>
<dbReference type="CDD" id="cd02513">
    <property type="entry name" value="CMP-NeuAc_Synthase"/>
    <property type="match status" value="1"/>
</dbReference>
<dbReference type="PANTHER" id="PTHR21485:SF3">
    <property type="entry name" value="N-ACYLNEURAMINATE CYTIDYLYLTRANSFERASE"/>
    <property type="match status" value="1"/>
</dbReference>
<dbReference type="Pfam" id="PF02348">
    <property type="entry name" value="CTP_transf_3"/>
    <property type="match status" value="1"/>
</dbReference>
<dbReference type="AlphaFoldDB" id="A0A1L2ZLZ2"/>
<dbReference type="RefSeq" id="WP_071893945.1">
    <property type="nucleotide sequence ID" value="NZ_CP018135.1"/>
</dbReference>
<dbReference type="STRING" id="556325.BHE16_04890"/>
<dbReference type="PANTHER" id="PTHR21485">
    <property type="entry name" value="HAD SUPERFAMILY MEMBERS CMAS AND KDSC"/>
    <property type="match status" value="1"/>
</dbReference>
<evidence type="ECO:0000313" key="1">
    <source>
        <dbReference type="EMBL" id="APF40465.1"/>
    </source>
</evidence>
<dbReference type="Gene3D" id="3.90.550.10">
    <property type="entry name" value="Spore Coat Polysaccharide Biosynthesis Protein SpsA, Chain A"/>
    <property type="match status" value="1"/>
</dbReference>
<protein>
    <submittedName>
        <fullName evidence="1">Acylneuraminate cytidylyltransferase</fullName>
    </submittedName>
</protein>
<gene>
    <name evidence="1" type="ORF">BHE16_04890</name>
</gene>
<sequence>MNILCVIPVRGGSKGIPRKNVRDLGGKPLMAWTVEQAVSAKAGLDVVVSTDDPEMADIARNYGADVPFMRPAELAEDTTATEPVVAHAINFRIAQGRTPDAVVLLQVTSPLRHPDTLDRAVQQFFDTGVDSLVGVVPTPPFLWRLGDDAADTPVTAEYDFERRPRRQELTPQQIPYRENGSLYVSRPKLYLEHNNRLGGKIGLFILDELEGVDIDTELDFALAQQQLAALGKGL</sequence>
<dbReference type="SUPFAM" id="SSF53448">
    <property type="entry name" value="Nucleotide-diphospho-sugar transferases"/>
    <property type="match status" value="1"/>
</dbReference>
<dbReference type="Proteomes" id="UP000183530">
    <property type="component" value="Chromosome"/>
</dbReference>